<dbReference type="RefSeq" id="WP_127790232.1">
    <property type="nucleotide sequence ID" value="NZ_SACL01000016.1"/>
</dbReference>
<evidence type="ECO:0000256" key="5">
    <source>
        <dbReference type="ARBA" id="ARBA00012266"/>
    </source>
</evidence>
<dbReference type="PANTHER" id="PTHR11236:SF48">
    <property type="entry name" value="ISOCHORISMATE SYNTHASE MENF"/>
    <property type="match status" value="1"/>
</dbReference>
<keyword evidence="19" id="KW-1185">Reference proteome</keyword>
<keyword evidence="12 15" id="KW-0456">Lyase</keyword>
<dbReference type="PANTHER" id="PTHR11236">
    <property type="entry name" value="AMINOBENZOATE/ANTHRANILATE SYNTHASE"/>
    <property type="match status" value="1"/>
</dbReference>
<evidence type="ECO:0000256" key="12">
    <source>
        <dbReference type="ARBA" id="ARBA00023239"/>
    </source>
</evidence>
<dbReference type="InterPro" id="IPR015890">
    <property type="entry name" value="Chorismate_C"/>
</dbReference>
<evidence type="ECO:0000259" key="16">
    <source>
        <dbReference type="Pfam" id="PF00425"/>
    </source>
</evidence>
<sequence>MTVTQTATLPPATRAAARVLWRERVSDLETPVGAFLKLAEGKPNSFLLESVEGGAARGRFSAIGMAPDLIWRCREGRAEVNRHALSAPHAFVADERSPLDSLDALIQEGRMEVPAGLPAICAGLFGYLGYDMVRQMERLPAKNPDVLGIPEAVMIRPTLMAVFDHVRDVLILATICWPHESEADAEARLDAAEEALDRPLPRPAPAAKLPAPGEPSSNFTKEGFIAAVERAKEYIRAGDVFQVVPSQRFSVPFALPPFALYRALRRINPAPYLFHFDFGGFAAVGASPEILVQLKDGDVTIRPLAGTRRRGATPEEDQALEVELLADPKERAEHLMLLDLGRNDVGRVAAPRSVKVTAQFRIERYSQVMHIASEVQGRIAEGKSALDALAAGFPAGTLTGAPKVRAMEIIEELEPSRRGIYAGGFGYFGADGNMDTCIGLRTALVKDGVLYAQAGAGVVADSDPVAEYEETRAKARALFRAAEEAVRFAAGRR</sequence>
<dbReference type="EMBL" id="SACL01000016">
    <property type="protein sequence ID" value="RVT89918.1"/>
    <property type="molecule type" value="Genomic_DNA"/>
</dbReference>
<dbReference type="InterPro" id="IPR019999">
    <property type="entry name" value="Anth_synth_I-like"/>
</dbReference>
<comment type="catalytic activity">
    <reaction evidence="14 15">
        <text>chorismate + L-glutamine = anthranilate + pyruvate + L-glutamate + H(+)</text>
        <dbReference type="Rhea" id="RHEA:21732"/>
        <dbReference type="ChEBI" id="CHEBI:15361"/>
        <dbReference type="ChEBI" id="CHEBI:15378"/>
        <dbReference type="ChEBI" id="CHEBI:16567"/>
        <dbReference type="ChEBI" id="CHEBI:29748"/>
        <dbReference type="ChEBI" id="CHEBI:29985"/>
        <dbReference type="ChEBI" id="CHEBI:58359"/>
        <dbReference type="EC" id="4.1.3.27"/>
    </reaction>
</comment>
<evidence type="ECO:0000256" key="1">
    <source>
        <dbReference type="ARBA" id="ARBA00001946"/>
    </source>
</evidence>
<evidence type="ECO:0000313" key="19">
    <source>
        <dbReference type="Proteomes" id="UP000282957"/>
    </source>
</evidence>
<dbReference type="OrthoDB" id="9803598at2"/>
<evidence type="ECO:0000256" key="4">
    <source>
        <dbReference type="ARBA" id="ARBA00011575"/>
    </source>
</evidence>
<evidence type="ECO:0000256" key="2">
    <source>
        <dbReference type="ARBA" id="ARBA00004873"/>
    </source>
</evidence>
<gene>
    <name evidence="15 18" type="primary">trpE</name>
    <name evidence="18" type="ORF">EOD42_24460</name>
</gene>
<comment type="pathway">
    <text evidence="2 15">Amino-acid biosynthesis; L-tryptophan biosynthesis; L-tryptophan from chorismate: step 1/5.</text>
</comment>
<comment type="function">
    <text evidence="13 15">Part of a heterotetrameric complex that catalyzes the two-step biosynthesis of anthranilate, an intermediate in the biosynthesis of L-tryptophan. In the first step, the glutamine-binding beta subunit (TrpG) of anthranilate synthase (AS) provides the glutamine amidotransferase activity which generates ammonia as a substrate that, along with chorismate, is used in the second step, catalyzed by the large alpha subunit of AS (TrpE) to produce anthranilate. In the absence of TrpG, TrpE can synthesize anthranilate directly from chorismate and high concentrations of ammonia.</text>
</comment>
<evidence type="ECO:0000256" key="8">
    <source>
        <dbReference type="ARBA" id="ARBA00022723"/>
    </source>
</evidence>
<dbReference type="InterPro" id="IPR006805">
    <property type="entry name" value="Anth_synth_I_N"/>
</dbReference>
<keyword evidence="7 15" id="KW-0028">Amino-acid biosynthesis</keyword>
<evidence type="ECO:0000256" key="7">
    <source>
        <dbReference type="ARBA" id="ARBA00022605"/>
    </source>
</evidence>
<keyword evidence="9 15" id="KW-0822">Tryptophan biosynthesis</keyword>
<name>A0A437LWY8_9PROT</name>
<comment type="subunit">
    <text evidence="4 15">Heterotetramer consisting of two non-identical subunits: a beta subunit (TrpG) and a large alpha subunit (TrpE).</text>
</comment>
<dbReference type="InterPro" id="IPR005801">
    <property type="entry name" value="ADC_synthase"/>
</dbReference>
<evidence type="ECO:0000256" key="13">
    <source>
        <dbReference type="ARBA" id="ARBA00025634"/>
    </source>
</evidence>
<dbReference type="PRINTS" id="PR00095">
    <property type="entry name" value="ANTSNTHASEI"/>
</dbReference>
<proteinExistence type="inferred from homology"/>
<dbReference type="Proteomes" id="UP000282957">
    <property type="component" value="Unassembled WGS sequence"/>
</dbReference>
<accession>A0A437LWY8</accession>
<evidence type="ECO:0000256" key="10">
    <source>
        <dbReference type="ARBA" id="ARBA00022842"/>
    </source>
</evidence>
<organism evidence="18 19">
    <name type="scientific">Rhodovarius crocodyli</name>
    <dbReference type="NCBI Taxonomy" id="1979269"/>
    <lineage>
        <taxon>Bacteria</taxon>
        <taxon>Pseudomonadati</taxon>
        <taxon>Pseudomonadota</taxon>
        <taxon>Alphaproteobacteria</taxon>
        <taxon>Acetobacterales</taxon>
        <taxon>Roseomonadaceae</taxon>
        <taxon>Rhodovarius</taxon>
    </lineage>
</organism>
<evidence type="ECO:0000256" key="11">
    <source>
        <dbReference type="ARBA" id="ARBA00023141"/>
    </source>
</evidence>
<dbReference type="Gene3D" id="3.60.120.10">
    <property type="entry name" value="Anthranilate synthase"/>
    <property type="match status" value="1"/>
</dbReference>
<comment type="caution">
    <text evidence="18">The sequence shown here is derived from an EMBL/GenBank/DDBJ whole genome shotgun (WGS) entry which is preliminary data.</text>
</comment>
<dbReference type="SUPFAM" id="SSF56322">
    <property type="entry name" value="ADC synthase"/>
    <property type="match status" value="1"/>
</dbReference>
<dbReference type="UniPathway" id="UPA00035">
    <property type="reaction ID" value="UER00040"/>
</dbReference>
<dbReference type="Pfam" id="PF00425">
    <property type="entry name" value="Chorismate_bind"/>
    <property type="match status" value="1"/>
</dbReference>
<feature type="domain" description="Anthranilate synthase component I N-terminal" evidence="17">
    <location>
        <begin position="27"/>
        <end position="171"/>
    </location>
</feature>
<dbReference type="GO" id="GO:0046872">
    <property type="term" value="F:metal ion binding"/>
    <property type="evidence" value="ECO:0007669"/>
    <property type="project" value="UniProtKB-KW"/>
</dbReference>
<keyword evidence="11 15" id="KW-0057">Aromatic amino acid biosynthesis</keyword>
<comment type="cofactor">
    <cofactor evidence="1 15">
        <name>Mg(2+)</name>
        <dbReference type="ChEBI" id="CHEBI:18420"/>
    </cofactor>
</comment>
<evidence type="ECO:0000313" key="18">
    <source>
        <dbReference type="EMBL" id="RVT89918.1"/>
    </source>
</evidence>
<keyword evidence="10 15" id="KW-0460">Magnesium</keyword>
<reference evidence="18 19" key="1">
    <citation type="submission" date="2019-01" db="EMBL/GenBank/DDBJ databases">
        <authorList>
            <person name="Chen W.-M."/>
        </authorList>
    </citation>
    <scope>NUCLEOTIDE SEQUENCE [LARGE SCALE GENOMIC DNA]</scope>
    <source>
        <strain evidence="18 19">CCP-6</strain>
    </source>
</reference>
<feature type="domain" description="Chorismate-utilising enzyme C-terminal" evidence="16">
    <location>
        <begin position="221"/>
        <end position="474"/>
    </location>
</feature>
<dbReference type="GO" id="GO:0000162">
    <property type="term" value="P:L-tryptophan biosynthetic process"/>
    <property type="evidence" value="ECO:0007669"/>
    <property type="project" value="UniProtKB-UniPathway"/>
</dbReference>
<evidence type="ECO:0000256" key="6">
    <source>
        <dbReference type="ARBA" id="ARBA00020653"/>
    </source>
</evidence>
<evidence type="ECO:0000256" key="14">
    <source>
        <dbReference type="ARBA" id="ARBA00047683"/>
    </source>
</evidence>
<dbReference type="InterPro" id="IPR005256">
    <property type="entry name" value="Anth_synth_I_PabB"/>
</dbReference>
<protein>
    <recommendedName>
        <fullName evidence="6 15">Anthranilate synthase component 1</fullName>
        <ecNumber evidence="5 15">4.1.3.27</ecNumber>
    </recommendedName>
</protein>
<dbReference type="Pfam" id="PF04715">
    <property type="entry name" value="Anth_synt_I_N"/>
    <property type="match status" value="1"/>
</dbReference>
<dbReference type="NCBIfam" id="TIGR00564">
    <property type="entry name" value="trpE_most"/>
    <property type="match status" value="1"/>
</dbReference>
<dbReference type="GO" id="GO:0004049">
    <property type="term" value="F:anthranilate synthase activity"/>
    <property type="evidence" value="ECO:0007669"/>
    <property type="project" value="UniProtKB-EC"/>
</dbReference>
<dbReference type="EC" id="4.1.3.27" evidence="5 15"/>
<dbReference type="AlphaFoldDB" id="A0A437LWY8"/>
<evidence type="ECO:0000256" key="3">
    <source>
        <dbReference type="ARBA" id="ARBA00009562"/>
    </source>
</evidence>
<comment type="similarity">
    <text evidence="3 15">Belongs to the anthranilate synthase component I family.</text>
</comment>
<keyword evidence="8 15" id="KW-0479">Metal-binding</keyword>
<evidence type="ECO:0000256" key="15">
    <source>
        <dbReference type="RuleBase" id="RU364045"/>
    </source>
</evidence>
<evidence type="ECO:0000259" key="17">
    <source>
        <dbReference type="Pfam" id="PF04715"/>
    </source>
</evidence>
<evidence type="ECO:0000256" key="9">
    <source>
        <dbReference type="ARBA" id="ARBA00022822"/>
    </source>
</evidence>